<protein>
    <submittedName>
        <fullName evidence="6">FMNH2-dependent dimethyl sulfone monooxygenase</fullName>
        <ecNumber evidence="6">1.14.14.35</ecNumber>
    </submittedName>
</protein>
<dbReference type="CDD" id="cd01094">
    <property type="entry name" value="Alkanesulfonate_monoxygenase"/>
    <property type="match status" value="1"/>
</dbReference>
<dbReference type="EMBL" id="JBIYDN010000005">
    <property type="protein sequence ID" value="MFK4442220.1"/>
    <property type="molecule type" value="Genomic_DNA"/>
</dbReference>
<evidence type="ECO:0000256" key="3">
    <source>
        <dbReference type="ARBA" id="ARBA00023002"/>
    </source>
</evidence>
<keyword evidence="7" id="KW-1185">Reference proteome</keyword>
<evidence type="ECO:0000256" key="4">
    <source>
        <dbReference type="ARBA" id="ARBA00023033"/>
    </source>
</evidence>
<proteinExistence type="predicted"/>
<dbReference type="InterPro" id="IPR036661">
    <property type="entry name" value="Luciferase-like_sf"/>
</dbReference>
<accession>A0ABW8MEZ4</accession>
<evidence type="ECO:0000313" key="6">
    <source>
        <dbReference type="EMBL" id="MFK4442220.1"/>
    </source>
</evidence>
<gene>
    <name evidence="6" type="ORF">ABH943_002235</name>
</gene>
<keyword evidence="2" id="KW-0288">FMN</keyword>
<keyword evidence="1" id="KW-0285">Flavoprotein</keyword>
<dbReference type="Pfam" id="PF00296">
    <property type="entry name" value="Bac_luciferase"/>
    <property type="match status" value="1"/>
</dbReference>
<dbReference type="Proteomes" id="UP001620514">
    <property type="component" value="Unassembled WGS sequence"/>
</dbReference>
<dbReference type="SUPFAM" id="SSF51679">
    <property type="entry name" value="Bacterial luciferase-like"/>
    <property type="match status" value="1"/>
</dbReference>
<dbReference type="EC" id="1.14.14.35" evidence="6"/>
<evidence type="ECO:0000256" key="1">
    <source>
        <dbReference type="ARBA" id="ARBA00022630"/>
    </source>
</evidence>
<organism evidence="6 7">
    <name type="scientific">Caballeronia udeis</name>
    <dbReference type="NCBI Taxonomy" id="1232866"/>
    <lineage>
        <taxon>Bacteria</taxon>
        <taxon>Pseudomonadati</taxon>
        <taxon>Pseudomonadota</taxon>
        <taxon>Betaproteobacteria</taxon>
        <taxon>Burkholderiales</taxon>
        <taxon>Burkholderiaceae</taxon>
        <taxon>Caballeronia</taxon>
    </lineage>
</organism>
<dbReference type="Gene3D" id="3.20.20.30">
    <property type="entry name" value="Luciferase-like domain"/>
    <property type="match status" value="1"/>
</dbReference>
<evidence type="ECO:0000259" key="5">
    <source>
        <dbReference type="Pfam" id="PF00296"/>
    </source>
</evidence>
<comment type="caution">
    <text evidence="6">The sequence shown here is derived from an EMBL/GenBank/DDBJ whole genome shotgun (WGS) entry which is preliminary data.</text>
</comment>
<keyword evidence="3 6" id="KW-0560">Oxidoreductase</keyword>
<dbReference type="PANTHER" id="PTHR42847:SF4">
    <property type="entry name" value="ALKANESULFONATE MONOOXYGENASE-RELATED"/>
    <property type="match status" value="1"/>
</dbReference>
<dbReference type="InterPro" id="IPR050172">
    <property type="entry name" value="SsuD_RutA_monooxygenase"/>
</dbReference>
<keyword evidence="4 6" id="KW-0503">Monooxygenase</keyword>
<dbReference type="GO" id="GO:0004497">
    <property type="term" value="F:monooxygenase activity"/>
    <property type="evidence" value="ECO:0007669"/>
    <property type="project" value="UniProtKB-KW"/>
</dbReference>
<feature type="domain" description="Luciferase-like" evidence="5">
    <location>
        <begin position="28"/>
        <end position="343"/>
    </location>
</feature>
<sequence length="378" mass="42113">MTAADLKEPVLTELTANPMQLAHAFKLGVFAANADRGLSFTTVPEQWRATWDDVQRAAVAADAGGMDFFLPIARWRGFSGTTHVREWSFETFTFAAALAAVTRRIALFSTIHVPLVHPLYAAKALATIDHISHGRVGLNIVCGWNPDEFDMFGVKLIPEAYKQAAEWSEILMRLYTSAEPFDFEGEFYHLKGAISRPVPLQAPRPVTMNAAFGAPGRDFAAKYCDYLFTTFSELDAGREHVIDIRGRGQAAGRDIGVYTVAHVVCRETGQEAQDYYHRYSVEHTDEAALDYHMKQKKGFSNSHDDRAFTEYRQRFAAGTGSFPLVGTPVHIVDQLIKIHESGFAGAALTFVNYADELPFFCEKVMPLMREAGLRNDTD</sequence>
<evidence type="ECO:0000256" key="2">
    <source>
        <dbReference type="ARBA" id="ARBA00022643"/>
    </source>
</evidence>
<evidence type="ECO:0000313" key="7">
    <source>
        <dbReference type="Proteomes" id="UP001620514"/>
    </source>
</evidence>
<name>A0ABW8MEZ4_9BURK</name>
<reference evidence="6 7" key="1">
    <citation type="submission" date="2024-11" db="EMBL/GenBank/DDBJ databases">
        <title>Using genomics to understand microbial adaptation to soil warming.</title>
        <authorList>
            <person name="Deangelis K.M. PhD."/>
        </authorList>
    </citation>
    <scope>NUCLEOTIDE SEQUENCE [LARGE SCALE GENOMIC DNA]</scope>
    <source>
        <strain evidence="6 7">GAS97</strain>
    </source>
</reference>
<dbReference type="InterPro" id="IPR011251">
    <property type="entry name" value="Luciferase-like_dom"/>
</dbReference>
<dbReference type="PANTHER" id="PTHR42847">
    <property type="entry name" value="ALKANESULFONATE MONOOXYGENASE"/>
    <property type="match status" value="1"/>
</dbReference>